<dbReference type="InterPro" id="IPR019734">
    <property type="entry name" value="TPR_rpt"/>
</dbReference>
<keyword evidence="1" id="KW-0802">TPR repeat</keyword>
<keyword evidence="3" id="KW-1185">Reference proteome</keyword>
<name>A0A1B3XW56_9BACI</name>
<evidence type="ECO:0000313" key="3">
    <source>
        <dbReference type="Proteomes" id="UP000077926"/>
    </source>
</evidence>
<dbReference type="SUPFAM" id="SSF48452">
    <property type="entry name" value="TPR-like"/>
    <property type="match status" value="1"/>
</dbReference>
<dbReference type="EMBL" id="CP017081">
    <property type="protein sequence ID" value="AOH57457.1"/>
    <property type="molecule type" value="Genomic_DNA"/>
</dbReference>
<evidence type="ECO:0000313" key="2">
    <source>
        <dbReference type="EMBL" id="AOH57457.1"/>
    </source>
</evidence>
<dbReference type="Proteomes" id="UP000077926">
    <property type="component" value="Plasmid pG25-68"/>
</dbReference>
<sequence>MIALLLLLIFIVYRIYKSKRPLTKFSHFYDKAFYLEEKKEYEKALDLRKQALELDTLTNLERAELNLANGKMYLKLAQYKKATDYFDISFELAKEETFPYSKGIDEIVEAYLQANRKEDAIELVNKMLERQSYDKKYKKLQSIKEKLKSV</sequence>
<reference evidence="2 3" key="1">
    <citation type="submission" date="2016-08" db="EMBL/GenBank/DDBJ databases">
        <title>Complete genome sequence of Bacillus muralis G25-68, a strain with toxicity to nematodes.</title>
        <authorList>
            <person name="Zheng Z."/>
        </authorList>
    </citation>
    <scope>NUCLEOTIDE SEQUENCE [LARGE SCALE GENOMIC DNA]</scope>
    <source>
        <strain evidence="2 3">G25-68</strain>
        <plasmid evidence="3">pg25-68</plasmid>
    </source>
</reference>
<gene>
    <name evidence="2" type="ORF">ABE28_024220</name>
</gene>
<evidence type="ECO:0000256" key="1">
    <source>
        <dbReference type="PROSITE-ProRule" id="PRU00339"/>
    </source>
</evidence>
<proteinExistence type="predicted"/>
<dbReference type="OrthoDB" id="2884312at2"/>
<protein>
    <submittedName>
        <fullName evidence="2">Uncharacterized protein</fullName>
    </submittedName>
</protein>
<dbReference type="KEGG" id="bmur:ABE28_024220"/>
<organism evidence="2 3">
    <name type="scientific">Peribacillus muralis</name>
    <dbReference type="NCBI Taxonomy" id="264697"/>
    <lineage>
        <taxon>Bacteria</taxon>
        <taxon>Bacillati</taxon>
        <taxon>Bacillota</taxon>
        <taxon>Bacilli</taxon>
        <taxon>Bacillales</taxon>
        <taxon>Bacillaceae</taxon>
        <taxon>Peribacillus</taxon>
    </lineage>
</organism>
<dbReference type="AlphaFoldDB" id="A0A1B3XW56"/>
<dbReference type="RefSeq" id="WP_064465397.1">
    <property type="nucleotide sequence ID" value="NZ_CP017081.1"/>
</dbReference>
<accession>A0A1B3XW56</accession>
<dbReference type="InterPro" id="IPR011990">
    <property type="entry name" value="TPR-like_helical_dom_sf"/>
</dbReference>
<dbReference type="PROSITE" id="PS50005">
    <property type="entry name" value="TPR"/>
    <property type="match status" value="1"/>
</dbReference>
<keyword evidence="2" id="KW-0614">Plasmid</keyword>
<dbReference type="Gene3D" id="1.25.40.10">
    <property type="entry name" value="Tetratricopeptide repeat domain"/>
    <property type="match status" value="1"/>
</dbReference>
<geneLocation type="plasmid" evidence="3">
    <name>pg25-68</name>
</geneLocation>
<feature type="repeat" description="TPR" evidence="1">
    <location>
        <begin position="63"/>
        <end position="96"/>
    </location>
</feature>